<dbReference type="Proteomes" id="UP000266196">
    <property type="component" value="Unassembled WGS sequence"/>
</dbReference>
<sequence>MATTTPPSPVNLLKPSSWMNLSPPPTHKCVQQFLIVNVVLPIAIYYAASMVVSDMPALAFSAIPPAVEALQQLVAYRLLDPISCTVVVSVVLAVGLMYWTNEPKVLLLQHSILTVSFGIALLVSIHWDENIFWRYYREFCGTTDDKRVMLMAQWRDPNVKALTKTVSWVWGVGMLVEAVVRVGFVVLLPIKVMVILSPCLAFVFTIAVCSWTVWFAKTHGFHMVTNDKEITVTTANPSHTLYQTI</sequence>
<keyword evidence="1" id="KW-0812">Transmembrane</keyword>
<dbReference type="EMBL" id="QUTA01008342">
    <property type="protein sequence ID" value="RHY03990.1"/>
    <property type="molecule type" value="Genomic_DNA"/>
</dbReference>
<evidence type="ECO:0000313" key="4">
    <source>
        <dbReference type="EMBL" id="RHZ27380.1"/>
    </source>
</evidence>
<evidence type="ECO:0000313" key="6">
    <source>
        <dbReference type="Proteomes" id="UP000266239"/>
    </source>
</evidence>
<feature type="transmembrane region" description="Helical" evidence="1">
    <location>
        <begin position="168"/>
        <end position="188"/>
    </location>
</feature>
<feature type="transmembrane region" description="Helical" evidence="1">
    <location>
        <begin position="29"/>
        <end position="48"/>
    </location>
</feature>
<evidence type="ECO:0000313" key="7">
    <source>
        <dbReference type="Proteomes" id="UP000286510"/>
    </source>
</evidence>
<dbReference type="Proteomes" id="UP000286510">
    <property type="component" value="Unassembled WGS sequence"/>
</dbReference>
<evidence type="ECO:0000256" key="1">
    <source>
        <dbReference type="SAM" id="Phobius"/>
    </source>
</evidence>
<comment type="caution">
    <text evidence="3">The sequence shown here is derived from an EMBL/GenBank/DDBJ whole genome shotgun (WGS) entry which is preliminary data.</text>
</comment>
<evidence type="ECO:0000313" key="3">
    <source>
        <dbReference type="EMBL" id="RHZ03517.1"/>
    </source>
</evidence>
<proteinExistence type="predicted"/>
<evidence type="ECO:0000313" key="2">
    <source>
        <dbReference type="EMBL" id="RHY03990.1"/>
    </source>
</evidence>
<keyword evidence="1" id="KW-0472">Membrane</keyword>
<dbReference type="AlphaFoldDB" id="A0A397EWK1"/>
<reference evidence="5 6" key="1">
    <citation type="submission" date="2018-08" db="EMBL/GenBank/DDBJ databases">
        <title>Aphanomyces genome sequencing and annotation.</title>
        <authorList>
            <person name="Minardi D."/>
            <person name="Oidtmann B."/>
            <person name="Van Der Giezen M."/>
            <person name="Studholme D.J."/>
        </authorList>
    </citation>
    <scope>NUCLEOTIDE SEQUENCE [LARGE SCALE GENOMIC DNA]</scope>
    <source>
        <strain evidence="3 5">197901</strain>
        <strain evidence="4 7">FDL457</strain>
        <strain evidence="2 6">Yx</strain>
    </source>
</reference>
<dbReference type="EMBL" id="QUTF01011686">
    <property type="protein sequence ID" value="RHZ27380.1"/>
    <property type="molecule type" value="Genomic_DNA"/>
</dbReference>
<feature type="transmembrane region" description="Helical" evidence="1">
    <location>
        <begin position="78"/>
        <end position="99"/>
    </location>
</feature>
<protein>
    <submittedName>
        <fullName evidence="3">Uncharacterized protein</fullName>
    </submittedName>
</protein>
<name>A0A397EWK1_APHAT</name>
<feature type="transmembrane region" description="Helical" evidence="1">
    <location>
        <begin position="195"/>
        <end position="216"/>
    </location>
</feature>
<organism evidence="3 5">
    <name type="scientific">Aphanomyces astaci</name>
    <name type="common">Crayfish plague agent</name>
    <dbReference type="NCBI Taxonomy" id="112090"/>
    <lineage>
        <taxon>Eukaryota</taxon>
        <taxon>Sar</taxon>
        <taxon>Stramenopiles</taxon>
        <taxon>Oomycota</taxon>
        <taxon>Saprolegniomycetes</taxon>
        <taxon>Saprolegniales</taxon>
        <taxon>Verrucalvaceae</taxon>
        <taxon>Aphanomyces</taxon>
    </lineage>
</organism>
<keyword evidence="1" id="KW-1133">Transmembrane helix</keyword>
<evidence type="ECO:0000313" key="5">
    <source>
        <dbReference type="Proteomes" id="UP000266196"/>
    </source>
</evidence>
<gene>
    <name evidence="2" type="ORF">DYB25_012828</name>
    <name evidence="4" type="ORF">DYB26_006019</name>
    <name evidence="3" type="ORF">DYB31_002115</name>
</gene>
<accession>A0A397EWK1</accession>
<dbReference type="NCBIfam" id="NF041646">
    <property type="entry name" value="VC0807_fam"/>
    <property type="match status" value="1"/>
</dbReference>
<dbReference type="EMBL" id="QUTE01013919">
    <property type="protein sequence ID" value="RHZ03517.1"/>
    <property type="molecule type" value="Genomic_DNA"/>
</dbReference>
<feature type="transmembrane region" description="Helical" evidence="1">
    <location>
        <begin position="106"/>
        <end position="127"/>
    </location>
</feature>
<dbReference type="Proteomes" id="UP000266239">
    <property type="component" value="Unassembled WGS sequence"/>
</dbReference>
<dbReference type="VEuPathDB" id="FungiDB:H257_09020"/>